<gene>
    <name evidence="6" type="ORF">OEZ79_18625</name>
    <name evidence="7" type="ORF">VOF76_25130</name>
</gene>
<dbReference type="PROSITE" id="PS50931">
    <property type="entry name" value="HTH_LYSR"/>
    <property type="match status" value="1"/>
</dbReference>
<keyword evidence="4" id="KW-0804">Transcription</keyword>
<dbReference type="PANTHER" id="PTHR30118">
    <property type="entry name" value="HTH-TYPE TRANSCRIPTIONAL REGULATOR LEUO-RELATED"/>
    <property type="match status" value="1"/>
</dbReference>
<accession>A0A9X3YCA5</accession>
<comment type="caution">
    <text evidence="6">The sequence shown here is derived from an EMBL/GenBank/DDBJ whole genome shotgun (WGS) entry which is preliminary data.</text>
</comment>
<dbReference type="Pfam" id="PF03466">
    <property type="entry name" value="LysR_substrate"/>
    <property type="match status" value="1"/>
</dbReference>
<evidence type="ECO:0000313" key="9">
    <source>
        <dbReference type="Proteomes" id="UP001357437"/>
    </source>
</evidence>
<protein>
    <submittedName>
        <fullName evidence="6">LysR family transcriptional regulator</fullName>
    </submittedName>
</protein>
<dbReference type="SUPFAM" id="SSF46785">
    <property type="entry name" value="Winged helix' DNA-binding domain"/>
    <property type="match status" value="1"/>
</dbReference>
<keyword evidence="9" id="KW-1185">Reference proteome</keyword>
<evidence type="ECO:0000256" key="2">
    <source>
        <dbReference type="ARBA" id="ARBA00023015"/>
    </source>
</evidence>
<dbReference type="Gene3D" id="1.10.10.10">
    <property type="entry name" value="Winged helix-like DNA-binding domain superfamily/Winged helix DNA-binding domain"/>
    <property type="match status" value="1"/>
</dbReference>
<name>A0A9X3YCA5_9ENTR</name>
<dbReference type="RefSeq" id="WP_223263920.1">
    <property type="nucleotide sequence ID" value="NZ_CBCXZU010000035.1"/>
</dbReference>
<dbReference type="Pfam" id="PF00126">
    <property type="entry name" value="HTH_1"/>
    <property type="match status" value="1"/>
</dbReference>
<reference evidence="6" key="1">
    <citation type="journal article" date="2023" name="Genes Genomics">
        <title>Genomic insights of Leclercia adecarboxylata strains linked to an outbreak in public hospitals in Mexico.</title>
        <authorList>
            <person name="Barrios-Villa E."/>
            <person name="Pacheco-Flores B."/>
            <person name="Lozano-Zarain P."/>
            <person name="Del Campo-Ortega R."/>
            <person name="de Jesus Ascencio-Montiel I."/>
            <person name="Gonzalez-Leon M."/>
            <person name="Camorlinga-Ponce M."/>
            <person name="Gaytan Cervantes F.J."/>
            <person name="Gonzalez Torres C."/>
            <person name="Aguilar E."/>
            <person name="Gonzalez Ibarra J."/>
            <person name="Torres Lopez F.J."/>
            <person name="Rosas-Vargas H."/>
            <person name="Gonzalez-Bonilla C.R."/>
            <person name="Del Carmen Rocha-Gracia R."/>
        </authorList>
    </citation>
    <scope>NUCLEOTIDE SEQUENCE</scope>
    <source>
        <strain evidence="6">Lac40</strain>
    </source>
</reference>
<organism evidence="6 8">
    <name type="scientific">Leclercia adecarboxylata</name>
    <dbReference type="NCBI Taxonomy" id="83655"/>
    <lineage>
        <taxon>Bacteria</taxon>
        <taxon>Pseudomonadati</taxon>
        <taxon>Pseudomonadota</taxon>
        <taxon>Gammaproteobacteria</taxon>
        <taxon>Enterobacterales</taxon>
        <taxon>Enterobacteriaceae</taxon>
        <taxon>Leclercia</taxon>
    </lineage>
</organism>
<evidence type="ECO:0000313" key="7">
    <source>
        <dbReference type="EMBL" id="MEC3939404.1"/>
    </source>
</evidence>
<keyword evidence="3" id="KW-0238">DNA-binding</keyword>
<dbReference type="EMBL" id="JAOURS010000024">
    <property type="protein sequence ID" value="MDC6640250.1"/>
    <property type="molecule type" value="Genomic_DNA"/>
</dbReference>
<dbReference type="InterPro" id="IPR005119">
    <property type="entry name" value="LysR_subst-bd"/>
</dbReference>
<dbReference type="InterPro" id="IPR036388">
    <property type="entry name" value="WH-like_DNA-bd_sf"/>
</dbReference>
<dbReference type="GO" id="GO:0003677">
    <property type="term" value="F:DNA binding"/>
    <property type="evidence" value="ECO:0007669"/>
    <property type="project" value="UniProtKB-KW"/>
</dbReference>
<dbReference type="Proteomes" id="UP001149314">
    <property type="component" value="Unassembled WGS sequence"/>
</dbReference>
<sequence length="324" mass="36835">MNFVHHVLRRLDLNLLPIFDAVFRHRSVRLAADELSMSTSALSHALTRLREFLKDPLFYREGHKMCPSVYALQLAPHIAEALQALNQHLSPVKPFDPLTSNEFFRIAVTDYTAFCVFPVLMKEIHNIAPGINFELCHLPHNPALNELLAGEVDLALSFSEPDEVKHPDLDEIDLFQDEFVVISNARRQTLSLEDYLKAGHLVVTPWNEKRGLLDTHLERIGLERRITLKTPSMLSSPHVVAESELLMAIPTFVAGKIEKMANVRTFKLPFFAPPFTVKIFSHKRSGRKKSTEWLKEYISNCIHHADYVNNLPSSASANATDRRA</sequence>
<dbReference type="PANTHER" id="PTHR30118:SF15">
    <property type="entry name" value="TRANSCRIPTIONAL REGULATORY PROTEIN"/>
    <property type="match status" value="1"/>
</dbReference>
<dbReference type="EMBL" id="JAYMCU010000161">
    <property type="protein sequence ID" value="MEC3939404.1"/>
    <property type="molecule type" value="Genomic_DNA"/>
</dbReference>
<evidence type="ECO:0000256" key="4">
    <source>
        <dbReference type="ARBA" id="ARBA00023163"/>
    </source>
</evidence>
<dbReference type="GO" id="GO:0003700">
    <property type="term" value="F:DNA-binding transcription factor activity"/>
    <property type="evidence" value="ECO:0007669"/>
    <property type="project" value="InterPro"/>
</dbReference>
<dbReference type="InterPro" id="IPR036390">
    <property type="entry name" value="WH_DNA-bd_sf"/>
</dbReference>
<dbReference type="InterPro" id="IPR050389">
    <property type="entry name" value="LysR-type_TF"/>
</dbReference>
<evidence type="ECO:0000256" key="1">
    <source>
        <dbReference type="ARBA" id="ARBA00009437"/>
    </source>
</evidence>
<reference evidence="7 9" key="2">
    <citation type="submission" date="2024-01" db="EMBL/GenBank/DDBJ databases">
        <title>Comparative Genomics of Leclercia adecarboxylata Strains Isolated from Several Sources.</title>
        <authorList>
            <person name="Yescas-Zazueta V."/>
            <person name="Balbuena-Alonso M.G."/>
            <person name="Valencia D."/>
            <person name="Mendez-Pfeiffer P.A."/>
            <person name="Ballesteros-Monrreal M.G."/>
            <person name="Rocha-Gracia R.D.C."/>
            <person name="Barrios-Villa E."/>
        </authorList>
    </citation>
    <scope>NUCLEOTIDE SEQUENCE [LARGE SCALE GENOMIC DNA]</scope>
    <source>
        <strain evidence="7 9">33MEM</strain>
    </source>
</reference>
<keyword evidence="2" id="KW-0805">Transcription regulation</keyword>
<evidence type="ECO:0000313" key="8">
    <source>
        <dbReference type="Proteomes" id="UP001149314"/>
    </source>
</evidence>
<dbReference type="InterPro" id="IPR000847">
    <property type="entry name" value="LysR_HTH_N"/>
</dbReference>
<dbReference type="Gene3D" id="3.40.190.10">
    <property type="entry name" value="Periplasmic binding protein-like II"/>
    <property type="match status" value="2"/>
</dbReference>
<evidence type="ECO:0000259" key="5">
    <source>
        <dbReference type="PROSITE" id="PS50931"/>
    </source>
</evidence>
<dbReference type="Proteomes" id="UP001357437">
    <property type="component" value="Unassembled WGS sequence"/>
</dbReference>
<evidence type="ECO:0000256" key="3">
    <source>
        <dbReference type="ARBA" id="ARBA00023125"/>
    </source>
</evidence>
<evidence type="ECO:0000313" key="6">
    <source>
        <dbReference type="EMBL" id="MDC6640250.1"/>
    </source>
</evidence>
<proteinExistence type="inferred from homology"/>
<dbReference type="AlphaFoldDB" id="A0A9X3YCA5"/>
<comment type="similarity">
    <text evidence="1">Belongs to the LysR transcriptional regulatory family.</text>
</comment>
<dbReference type="SUPFAM" id="SSF53850">
    <property type="entry name" value="Periplasmic binding protein-like II"/>
    <property type="match status" value="1"/>
</dbReference>
<feature type="domain" description="HTH lysR-type" evidence="5">
    <location>
        <begin position="11"/>
        <end position="68"/>
    </location>
</feature>